<dbReference type="Proteomes" id="UP001596266">
    <property type="component" value="Unassembled WGS sequence"/>
</dbReference>
<keyword evidence="4" id="KW-1003">Cell membrane</keyword>
<keyword evidence="14" id="KW-1185">Reference proteome</keyword>
<evidence type="ECO:0000256" key="1">
    <source>
        <dbReference type="ARBA" id="ARBA00004651"/>
    </source>
</evidence>
<evidence type="ECO:0000256" key="3">
    <source>
        <dbReference type="ARBA" id="ARBA00022448"/>
    </source>
</evidence>
<evidence type="ECO:0000256" key="7">
    <source>
        <dbReference type="ARBA" id="ARBA00022723"/>
    </source>
</evidence>
<feature type="transmembrane region" description="Helical" evidence="12">
    <location>
        <begin position="91"/>
        <end position="111"/>
    </location>
</feature>
<feature type="transmembrane region" description="Helical" evidence="12">
    <location>
        <begin position="203"/>
        <end position="222"/>
    </location>
</feature>
<comment type="caution">
    <text evidence="13">The sequence shown here is derived from an EMBL/GenBank/DDBJ whole genome shotgun (WGS) entry which is preliminary data.</text>
</comment>
<proteinExistence type="inferred from homology"/>
<keyword evidence="10" id="KW-0408">Iron</keyword>
<accession>A0ABW1X127</accession>
<comment type="similarity">
    <text evidence="2">Belongs to the cytochrome ubiquinol oxidase subunit 2 family.</text>
</comment>
<organism evidence="13 14">
    <name type="scientific">Luteococcus sanguinis</name>
    <dbReference type="NCBI Taxonomy" id="174038"/>
    <lineage>
        <taxon>Bacteria</taxon>
        <taxon>Bacillati</taxon>
        <taxon>Actinomycetota</taxon>
        <taxon>Actinomycetes</taxon>
        <taxon>Propionibacteriales</taxon>
        <taxon>Propionibacteriaceae</taxon>
        <taxon>Luteococcus</taxon>
    </lineage>
</organism>
<evidence type="ECO:0000256" key="11">
    <source>
        <dbReference type="ARBA" id="ARBA00023136"/>
    </source>
</evidence>
<evidence type="ECO:0000256" key="8">
    <source>
        <dbReference type="ARBA" id="ARBA00022982"/>
    </source>
</evidence>
<gene>
    <name evidence="13" type="primary">cydB</name>
    <name evidence="13" type="ORF">ACFP57_08065</name>
</gene>
<keyword evidence="5" id="KW-0349">Heme</keyword>
<evidence type="ECO:0000256" key="9">
    <source>
        <dbReference type="ARBA" id="ARBA00022989"/>
    </source>
</evidence>
<feature type="transmembrane region" description="Helical" evidence="12">
    <location>
        <begin position="268"/>
        <end position="289"/>
    </location>
</feature>
<evidence type="ECO:0000256" key="10">
    <source>
        <dbReference type="ARBA" id="ARBA00023004"/>
    </source>
</evidence>
<evidence type="ECO:0000256" key="4">
    <source>
        <dbReference type="ARBA" id="ARBA00022475"/>
    </source>
</evidence>
<feature type="transmembrane region" description="Helical" evidence="12">
    <location>
        <begin position="67"/>
        <end position="85"/>
    </location>
</feature>
<dbReference type="PANTHER" id="PTHR43141:SF5">
    <property type="entry name" value="CYTOCHROME BD-I UBIQUINOL OXIDASE SUBUNIT 2"/>
    <property type="match status" value="1"/>
</dbReference>
<feature type="transmembrane region" description="Helical" evidence="12">
    <location>
        <begin position="123"/>
        <end position="146"/>
    </location>
</feature>
<reference evidence="14" key="1">
    <citation type="journal article" date="2019" name="Int. J. Syst. Evol. Microbiol.">
        <title>The Global Catalogue of Microorganisms (GCM) 10K type strain sequencing project: providing services to taxonomists for standard genome sequencing and annotation.</title>
        <authorList>
            <consortium name="The Broad Institute Genomics Platform"/>
            <consortium name="The Broad Institute Genome Sequencing Center for Infectious Disease"/>
            <person name="Wu L."/>
            <person name="Ma J."/>
        </authorList>
    </citation>
    <scope>NUCLEOTIDE SEQUENCE [LARGE SCALE GENOMIC DNA]</scope>
    <source>
        <strain evidence="14">CGMCC 1.15277</strain>
    </source>
</reference>
<feature type="transmembrane region" description="Helical" evidence="12">
    <location>
        <begin position="166"/>
        <end position="191"/>
    </location>
</feature>
<dbReference type="EMBL" id="JBHSUA010000016">
    <property type="protein sequence ID" value="MFC6396937.1"/>
    <property type="molecule type" value="Genomic_DNA"/>
</dbReference>
<dbReference type="NCBIfam" id="TIGR00203">
    <property type="entry name" value="cydB"/>
    <property type="match status" value="1"/>
</dbReference>
<protein>
    <submittedName>
        <fullName evidence="13">Cytochrome d ubiquinol oxidase subunit II</fullName>
    </submittedName>
</protein>
<evidence type="ECO:0000313" key="13">
    <source>
        <dbReference type="EMBL" id="MFC6396937.1"/>
    </source>
</evidence>
<name>A0ABW1X127_9ACTN</name>
<keyword evidence="3" id="KW-0813">Transport</keyword>
<dbReference type="InterPro" id="IPR003317">
    <property type="entry name" value="Cyt-d_oxidase_su2"/>
</dbReference>
<evidence type="ECO:0000256" key="12">
    <source>
        <dbReference type="SAM" id="Phobius"/>
    </source>
</evidence>
<keyword evidence="8" id="KW-0249">Electron transport</keyword>
<feature type="transmembrane region" description="Helical" evidence="12">
    <location>
        <begin position="317"/>
        <end position="340"/>
    </location>
</feature>
<evidence type="ECO:0000256" key="6">
    <source>
        <dbReference type="ARBA" id="ARBA00022692"/>
    </source>
</evidence>
<evidence type="ECO:0000256" key="2">
    <source>
        <dbReference type="ARBA" id="ARBA00007543"/>
    </source>
</evidence>
<evidence type="ECO:0000313" key="14">
    <source>
        <dbReference type="Proteomes" id="UP001596266"/>
    </source>
</evidence>
<feature type="transmembrane region" description="Helical" evidence="12">
    <location>
        <begin position="12"/>
        <end position="30"/>
    </location>
</feature>
<keyword evidence="11 12" id="KW-0472">Membrane</keyword>
<dbReference type="PANTHER" id="PTHR43141">
    <property type="entry name" value="CYTOCHROME BD2 SUBUNIT II"/>
    <property type="match status" value="1"/>
</dbReference>
<dbReference type="PIRSF" id="PIRSF000267">
    <property type="entry name" value="Cyt_oxidse_sub2"/>
    <property type="match status" value="1"/>
</dbReference>
<feature type="transmembrane region" description="Helical" evidence="12">
    <location>
        <begin position="234"/>
        <end position="261"/>
    </location>
</feature>
<dbReference type="Pfam" id="PF02322">
    <property type="entry name" value="Cyt_bd_oxida_II"/>
    <property type="match status" value="1"/>
</dbReference>
<keyword evidence="6 12" id="KW-0812">Transmembrane</keyword>
<sequence length="354" mass="38839">MLTLMHTQPTGLQMMWFLLSAVLWLGYFFLEGFDYGVGMLLPVLGRNEDDRRVMINTIGPLWDGNEVWLLTAGGAMFAAFPGWYASLFSGLYLPLFLVLVGLILRGVAFEYRAKRDDLRWKAAFDWCATIGSFLPALVFGIGFANFVKGIKVGSDVLVAQGFWSLFNPFGLLGGVLFVVLFLAHGAVFIALKTRGDVRHNANSFATKAQLAAAALMAVFVVWQNLAWPAGDSSWLGSAATLICWLAGLLAVACLVTSWLMATKQRDGMAFLFTGLAIVFLVVDIFVKMYGNLGFISLDPAHPLDMTTASSSPYTLKIMTIAACTAVPVVLGYQAWSYWVFRRRLSTKNLPLAAH</sequence>
<keyword evidence="9 12" id="KW-1133">Transmembrane helix</keyword>
<evidence type="ECO:0000256" key="5">
    <source>
        <dbReference type="ARBA" id="ARBA00022617"/>
    </source>
</evidence>
<comment type="subcellular location">
    <subcellularLocation>
        <location evidence="1">Cell membrane</location>
        <topology evidence="1">Multi-pass membrane protein</topology>
    </subcellularLocation>
</comment>
<keyword evidence="7" id="KW-0479">Metal-binding</keyword>
<dbReference type="RefSeq" id="WP_343885889.1">
    <property type="nucleotide sequence ID" value="NZ_BAAAKI010000011.1"/>
</dbReference>